<dbReference type="InterPro" id="IPR052190">
    <property type="entry name" value="Euk-Arch_PrmC-MTase"/>
</dbReference>
<evidence type="ECO:0000259" key="5">
    <source>
        <dbReference type="Pfam" id="PF05175"/>
    </source>
</evidence>
<reference evidence="8" key="1">
    <citation type="submission" date="2018-08" db="EMBL/GenBank/DDBJ databases">
        <authorList>
            <person name="Hornung B."/>
        </authorList>
    </citation>
    <scope>NUCLEOTIDE SEQUENCE [LARGE SCALE GENOMIC DNA]</scope>
</reference>
<protein>
    <submittedName>
        <fullName evidence="7">Methyltransferase small domain</fullName>
        <ecNumber evidence="7">2.1.1.-</ecNumber>
    </submittedName>
</protein>
<keyword evidence="3 7" id="KW-0808">Transferase</keyword>
<gene>
    <name evidence="7" type="ORF">PROPAUS_1180</name>
</gene>
<dbReference type="Proteomes" id="UP000263928">
    <property type="component" value="Unassembled WGS sequence"/>
</dbReference>
<dbReference type="Gene3D" id="3.40.50.150">
    <property type="entry name" value="Vaccinia Virus protein VP39"/>
    <property type="match status" value="1"/>
</dbReference>
<evidence type="ECO:0000256" key="1">
    <source>
        <dbReference type="ARBA" id="ARBA00006149"/>
    </source>
</evidence>
<name>A0A383S6T4_9ACTN</name>
<dbReference type="PROSITE" id="PS00092">
    <property type="entry name" value="N6_MTASE"/>
    <property type="match status" value="1"/>
</dbReference>
<evidence type="ECO:0000259" key="6">
    <source>
        <dbReference type="Pfam" id="PF23186"/>
    </source>
</evidence>
<dbReference type="EC" id="2.1.1.-" evidence="7"/>
<feature type="domain" description="Methyltransferase small" evidence="5">
    <location>
        <begin position="170"/>
        <end position="295"/>
    </location>
</feature>
<dbReference type="Pfam" id="PF23186">
    <property type="entry name" value="DUF7059"/>
    <property type="match status" value="1"/>
</dbReference>
<dbReference type="GO" id="GO:0032259">
    <property type="term" value="P:methylation"/>
    <property type="evidence" value="ECO:0007669"/>
    <property type="project" value="UniProtKB-KW"/>
</dbReference>
<dbReference type="Pfam" id="PF05175">
    <property type="entry name" value="MTS"/>
    <property type="match status" value="1"/>
</dbReference>
<dbReference type="InterPro" id="IPR002052">
    <property type="entry name" value="DNA_methylase_N6_adenine_CS"/>
</dbReference>
<dbReference type="PANTHER" id="PTHR45875">
    <property type="entry name" value="METHYLTRANSFERASE N6AMT1"/>
    <property type="match status" value="1"/>
</dbReference>
<evidence type="ECO:0000256" key="4">
    <source>
        <dbReference type="ARBA" id="ARBA00022691"/>
    </source>
</evidence>
<dbReference type="GO" id="GO:0008757">
    <property type="term" value="F:S-adenosylmethionine-dependent methyltransferase activity"/>
    <property type="evidence" value="ECO:0007669"/>
    <property type="project" value="TreeGrafter"/>
</dbReference>
<dbReference type="InterPro" id="IPR055487">
    <property type="entry name" value="DUF7059"/>
</dbReference>
<dbReference type="InterPro" id="IPR029063">
    <property type="entry name" value="SAM-dependent_MTases_sf"/>
</dbReference>
<keyword evidence="4" id="KW-0949">S-adenosyl-L-methionine</keyword>
<accession>A0A383S6T4</accession>
<proteinExistence type="inferred from homology"/>
<evidence type="ECO:0000256" key="2">
    <source>
        <dbReference type="ARBA" id="ARBA00022603"/>
    </source>
</evidence>
<keyword evidence="8" id="KW-1185">Reference proteome</keyword>
<dbReference type="RefSeq" id="WP_119161617.1">
    <property type="nucleotide sequence ID" value="NZ_LR134442.1"/>
</dbReference>
<comment type="similarity">
    <text evidence="1">Belongs to the eukaryotic/archaeal PrmC-related family.</text>
</comment>
<dbReference type="GO" id="GO:0008276">
    <property type="term" value="F:protein methyltransferase activity"/>
    <property type="evidence" value="ECO:0007669"/>
    <property type="project" value="TreeGrafter"/>
</dbReference>
<dbReference type="GO" id="GO:0003676">
    <property type="term" value="F:nucleic acid binding"/>
    <property type="evidence" value="ECO:0007669"/>
    <property type="project" value="InterPro"/>
</dbReference>
<dbReference type="SUPFAM" id="SSF53335">
    <property type="entry name" value="S-adenosyl-L-methionine-dependent methyltransferases"/>
    <property type="match status" value="1"/>
</dbReference>
<dbReference type="GO" id="GO:0035657">
    <property type="term" value="C:eRF1 methyltransferase complex"/>
    <property type="evidence" value="ECO:0007669"/>
    <property type="project" value="TreeGrafter"/>
</dbReference>
<dbReference type="AlphaFoldDB" id="A0A383S6T4"/>
<dbReference type="InterPro" id="IPR007848">
    <property type="entry name" value="Small_mtfrase_dom"/>
</dbReference>
<evidence type="ECO:0000313" key="7">
    <source>
        <dbReference type="EMBL" id="SYZ33262.1"/>
    </source>
</evidence>
<organism evidence="7 8">
    <name type="scientific">Propionibacterium australiense</name>
    <dbReference type="NCBI Taxonomy" id="119981"/>
    <lineage>
        <taxon>Bacteria</taxon>
        <taxon>Bacillati</taxon>
        <taxon>Actinomycetota</taxon>
        <taxon>Actinomycetes</taxon>
        <taxon>Propionibacteriales</taxon>
        <taxon>Propionibacteriaceae</taxon>
        <taxon>Propionibacterium</taxon>
    </lineage>
</organism>
<dbReference type="EMBL" id="UNQJ01000006">
    <property type="protein sequence ID" value="SYZ33262.1"/>
    <property type="molecule type" value="Genomic_DNA"/>
</dbReference>
<dbReference type="CDD" id="cd02440">
    <property type="entry name" value="AdoMet_MTases"/>
    <property type="match status" value="1"/>
</dbReference>
<sequence>MLSSQDIDVLRRALLDADYTLDAVLERIGAAGRAGLARNATIPALHALGAAEDAQGVLIRLFPLQQALPRAVVDAATGGPLDVAALLRAGILREGAPGSATTAGAGVDGASLVEAAVDIRPYGFEDATGQWSGWVVADPVPGLDTMVTPTRPDYVLGVSPASTSLAQLSVPDEVGSALDLGTGCGVQSLHLARHAGRVVATDLNPRACELAGLTMALNGLDRVEVRAGSLYEPVAAERFDLIVTNPPYVMSPPSSDGERLVYREGSFTGDGLVERIVRGAPGHLTAGGLLQVLANWADIRGTDWRDRLSEWVAGTGCDLWVVEREHLDVYEYVEMWLTDAGLAGSRQWVPRYREWLGYFEQLGVTGVGMGWIMLRNSGSARPRLRLEQWPYEIGQPVGPALSSGWRALGARAVSDDELFAAHCVLSPDVVQETMGVPGAAEPSHVVLRQGTGLRRAIEVDAALGGVLGACDGELSLGRIVDAVAGLLDAEPGRLRSELAPGLRDALADGFITVTAQG</sequence>
<keyword evidence="2 7" id="KW-0489">Methyltransferase</keyword>
<evidence type="ECO:0000313" key="8">
    <source>
        <dbReference type="Proteomes" id="UP000263928"/>
    </source>
</evidence>
<feature type="domain" description="DUF7059" evidence="6">
    <location>
        <begin position="17"/>
        <end position="96"/>
    </location>
</feature>
<evidence type="ECO:0000256" key="3">
    <source>
        <dbReference type="ARBA" id="ARBA00022679"/>
    </source>
</evidence>
<dbReference type="PANTHER" id="PTHR45875:SF1">
    <property type="entry name" value="METHYLTRANSFERASE N6AMT1"/>
    <property type="match status" value="1"/>
</dbReference>
<dbReference type="GO" id="GO:0008170">
    <property type="term" value="F:N-methyltransferase activity"/>
    <property type="evidence" value="ECO:0007669"/>
    <property type="project" value="UniProtKB-ARBA"/>
</dbReference>